<dbReference type="PANTHER" id="PTHR40053:SF1">
    <property type="entry name" value="SPORULATION-CONTROL PROTEIN SPO0M"/>
    <property type="match status" value="1"/>
</dbReference>
<gene>
    <name evidence="1" type="ORF">SAMN05444487_106114</name>
</gene>
<organism evidence="1 2">
    <name type="scientific">Marininema mesophilum</name>
    <dbReference type="NCBI Taxonomy" id="1048340"/>
    <lineage>
        <taxon>Bacteria</taxon>
        <taxon>Bacillati</taxon>
        <taxon>Bacillota</taxon>
        <taxon>Bacilli</taxon>
        <taxon>Bacillales</taxon>
        <taxon>Thermoactinomycetaceae</taxon>
        <taxon>Marininema</taxon>
    </lineage>
</organism>
<dbReference type="Pfam" id="PF07070">
    <property type="entry name" value="Spo0M"/>
    <property type="match status" value="1"/>
</dbReference>
<dbReference type="RefSeq" id="WP_177167944.1">
    <property type="nucleotide sequence ID" value="NZ_FNNQ01000006.1"/>
</dbReference>
<name>A0A1H2WF53_9BACL</name>
<evidence type="ECO:0000313" key="2">
    <source>
        <dbReference type="Proteomes" id="UP000198534"/>
    </source>
</evidence>
<sequence>MFKKMMAKLGKGGATVDLVLEGQDYLPGENVHGQLVIQGGTIEQEINKIDIELMMYLHSGKRELNHLLERFPFHQAFTILPGEKKSFPFSSHLPDDLPVSGNKVAYFFNTHLDIAQAVDHSDHDYIKVHPPHPLQKVLDAFAELGLREKYDSRSFNGYTQEFTLFPTSFLKGHVEEVEFVVGIEDQRIHLLLEVDIFTWTGEREIRYEIYIEKDEWENHETLSTTLRSILTNMTENPSSYRIPTKHGYHKHSGLSKWGGTVGGFATGALGAIALSEWIDDMDGTGDISDSLGDALSDIGDLPFGDD</sequence>
<dbReference type="Proteomes" id="UP000198534">
    <property type="component" value="Unassembled WGS sequence"/>
</dbReference>
<accession>A0A1H2WF53</accession>
<reference evidence="1 2" key="1">
    <citation type="submission" date="2016-10" db="EMBL/GenBank/DDBJ databases">
        <authorList>
            <person name="de Groot N.N."/>
        </authorList>
    </citation>
    <scope>NUCLEOTIDE SEQUENCE [LARGE SCALE GENOMIC DNA]</scope>
    <source>
        <strain evidence="1 2">DSM 45610</strain>
    </source>
</reference>
<dbReference type="AlphaFoldDB" id="A0A1H2WF53"/>
<proteinExistence type="predicted"/>
<dbReference type="InterPro" id="IPR009776">
    <property type="entry name" value="Spore_0_M"/>
</dbReference>
<dbReference type="EMBL" id="FNNQ01000006">
    <property type="protein sequence ID" value="SDW79313.1"/>
    <property type="molecule type" value="Genomic_DNA"/>
</dbReference>
<keyword evidence="2" id="KW-1185">Reference proteome</keyword>
<dbReference type="STRING" id="1048340.SAMN05444487_106114"/>
<dbReference type="PANTHER" id="PTHR40053">
    <property type="entry name" value="SPORULATION-CONTROL PROTEIN SPO0M"/>
    <property type="match status" value="1"/>
</dbReference>
<protein>
    <submittedName>
        <fullName evidence="1">Sporulation-control protein</fullName>
    </submittedName>
</protein>
<evidence type="ECO:0000313" key="1">
    <source>
        <dbReference type="EMBL" id="SDW79313.1"/>
    </source>
</evidence>